<protein>
    <submittedName>
        <fullName evidence="1">Uncharacterized protein</fullName>
    </submittedName>
</protein>
<dbReference type="RefSeq" id="WP_016058333.1">
    <property type="nucleotide sequence ID" value="NZ_AP018405.1"/>
</dbReference>
<accession>A0A0G9F7Y0</accession>
<dbReference type="PATRIC" id="fig|1590.172.peg.1491"/>
<dbReference type="EMBL" id="MCOL01000001">
    <property type="protein sequence ID" value="ODO61356.1"/>
    <property type="molecule type" value="Genomic_DNA"/>
</dbReference>
<proteinExistence type="predicted"/>
<sequence>MATLGLNMLYTGIKADDGSTVIDADKGLSAAGVYPIDTSKANGNLGTKTANITGLSGTVSKITGNNEVVDVSNPPSAPSVAIDSNEINFIVKQKLLGRVSDGKGGYSDTDKPVEAGLIIESRSPIFRTAIYYCFGRGIFNEAGQNIQTNTDTAETRDDDNLTFTALNYDGFGGQPYKVYAESDPKFDKQAMFDAVFPGQTFYKNASNGTSGQ</sequence>
<dbReference type="AlphaFoldDB" id="A0A0G9F7Y0"/>
<gene>
    <name evidence="1" type="ORF">LPJSA22_01331</name>
</gene>
<organism evidence="1 2">
    <name type="scientific">Lactiplantibacillus plantarum</name>
    <name type="common">Lactobacillus plantarum</name>
    <dbReference type="NCBI Taxonomy" id="1590"/>
    <lineage>
        <taxon>Bacteria</taxon>
        <taxon>Bacillati</taxon>
        <taxon>Bacillota</taxon>
        <taxon>Bacilli</taxon>
        <taxon>Lactobacillales</taxon>
        <taxon>Lactobacillaceae</taxon>
        <taxon>Lactiplantibacillus</taxon>
    </lineage>
</organism>
<name>A0A0G9F7Y0_LACPN</name>
<comment type="caution">
    <text evidence="1">The sequence shown here is derived from an EMBL/GenBank/DDBJ whole genome shotgun (WGS) entry which is preliminary data.</text>
</comment>
<dbReference type="InterPro" id="IPR006724">
    <property type="entry name" value="Phage_TTP"/>
</dbReference>
<evidence type="ECO:0000313" key="2">
    <source>
        <dbReference type="Proteomes" id="UP000094892"/>
    </source>
</evidence>
<evidence type="ECO:0000313" key="1">
    <source>
        <dbReference type="EMBL" id="ODO61356.1"/>
    </source>
</evidence>
<reference evidence="1 2" key="1">
    <citation type="submission" date="2016-08" db="EMBL/GenBank/DDBJ databases">
        <title>Genome sequencing of Lactobacillus plantarum JSA22, isolated from fermented soybean paste.</title>
        <authorList>
            <person name="Choi H.S."/>
        </authorList>
    </citation>
    <scope>NUCLEOTIDE SEQUENCE [LARGE SCALE GENOMIC DNA]</scope>
    <source>
        <strain evidence="1 2">JSA22</strain>
    </source>
</reference>
<dbReference type="Proteomes" id="UP000094892">
    <property type="component" value="Unassembled WGS sequence"/>
</dbReference>
<dbReference type="Pfam" id="PF04630">
    <property type="entry name" value="Phage_TTP_1"/>
    <property type="match status" value="1"/>
</dbReference>